<name>A0A7Z2JH26_9BURK</name>
<feature type="domain" description="HTH cro/C1-type" evidence="1">
    <location>
        <begin position="45"/>
        <end position="79"/>
    </location>
</feature>
<dbReference type="CDD" id="cd00093">
    <property type="entry name" value="HTH_XRE"/>
    <property type="match status" value="1"/>
</dbReference>
<dbReference type="EMBL" id="CP046914">
    <property type="protein sequence ID" value="QGZ64371.1"/>
    <property type="molecule type" value="Genomic_DNA"/>
</dbReference>
<evidence type="ECO:0000313" key="2">
    <source>
        <dbReference type="EMBL" id="QGZ64371.1"/>
    </source>
</evidence>
<proteinExistence type="predicted"/>
<dbReference type="Gene3D" id="1.10.260.40">
    <property type="entry name" value="lambda repressor-like DNA-binding domains"/>
    <property type="match status" value="1"/>
</dbReference>
<accession>A0A7Z2JH26</accession>
<keyword evidence="3" id="KW-1185">Reference proteome</keyword>
<dbReference type="OrthoDB" id="8908960at2"/>
<dbReference type="PROSITE" id="PS50943">
    <property type="entry name" value="HTH_CROC1"/>
    <property type="match status" value="1"/>
</dbReference>
<dbReference type="GO" id="GO:0003677">
    <property type="term" value="F:DNA binding"/>
    <property type="evidence" value="ECO:0007669"/>
    <property type="project" value="InterPro"/>
</dbReference>
<dbReference type="InterPro" id="IPR001387">
    <property type="entry name" value="Cro/C1-type_HTH"/>
</dbReference>
<protein>
    <submittedName>
        <fullName evidence="2">Transcriptional regulator</fullName>
    </submittedName>
</protein>
<dbReference type="RefSeq" id="WP_158953732.1">
    <property type="nucleotide sequence ID" value="NZ_CP046914.1"/>
</dbReference>
<evidence type="ECO:0000313" key="3">
    <source>
        <dbReference type="Proteomes" id="UP000433577"/>
    </source>
</evidence>
<dbReference type="Proteomes" id="UP000433577">
    <property type="component" value="Chromosome 2"/>
</dbReference>
<dbReference type="AlphaFoldDB" id="A0A7Z2JH26"/>
<organism evidence="2 3">
    <name type="scientific">Paraburkholderia acidisoli</name>
    <dbReference type="NCBI Taxonomy" id="2571748"/>
    <lineage>
        <taxon>Bacteria</taxon>
        <taxon>Pseudomonadati</taxon>
        <taxon>Pseudomonadota</taxon>
        <taxon>Betaproteobacteria</taxon>
        <taxon>Burkholderiales</taxon>
        <taxon>Burkholderiaceae</taxon>
        <taxon>Paraburkholderia</taxon>
    </lineage>
</organism>
<evidence type="ECO:0000259" key="1">
    <source>
        <dbReference type="PROSITE" id="PS50943"/>
    </source>
</evidence>
<sequence>MDIQPQKAAFAERLRLAMQSRPEPLRGATALARLLNDGHAAGMPISPQTAHKWLSGRTVPKSDTFGSLACLLGVDVLWLRYGLSGDGVLARFSPRAAERVRKVDRLNPVDQCLVEVLVSRLVDADPGEDESQRA</sequence>
<reference evidence="2 3" key="1">
    <citation type="submission" date="2019-12" db="EMBL/GenBank/DDBJ databases">
        <title>Paraburkholderia acidiphila 7Q-K02 sp. nov and Paraburkholderia acidisoli DHF22 sp. nov., two strains isolated from forest soil.</title>
        <authorList>
            <person name="Gao Z."/>
            <person name="Qiu L."/>
        </authorList>
    </citation>
    <scope>NUCLEOTIDE SEQUENCE [LARGE SCALE GENOMIC DNA]</scope>
    <source>
        <strain evidence="2 3">DHF22</strain>
    </source>
</reference>
<gene>
    <name evidence="2" type="ORF">FAZ98_21870</name>
</gene>
<dbReference type="InterPro" id="IPR010982">
    <property type="entry name" value="Lambda_DNA-bd_dom_sf"/>
</dbReference>
<dbReference type="KEGG" id="pacs:FAZ98_21870"/>